<evidence type="ECO:0000313" key="9">
    <source>
        <dbReference type="EMBL" id="QNV37943.1"/>
    </source>
</evidence>
<accession>A0A7H2BE47</accession>
<dbReference type="GO" id="GO:0005886">
    <property type="term" value="C:plasma membrane"/>
    <property type="evidence" value="ECO:0007669"/>
    <property type="project" value="UniProtKB-SubCell"/>
</dbReference>
<dbReference type="EMBL" id="CP061539">
    <property type="protein sequence ID" value="QNV37943.1"/>
    <property type="molecule type" value="Genomic_DNA"/>
</dbReference>
<dbReference type="Proteomes" id="UP000516404">
    <property type="component" value="Chromosome"/>
</dbReference>
<dbReference type="PANTHER" id="PTHR34702">
    <property type="entry name" value="NA(+)/H(+) ANTIPORTER SUBUNIT F1"/>
    <property type="match status" value="1"/>
</dbReference>
<evidence type="ECO:0000256" key="6">
    <source>
        <dbReference type="ARBA" id="ARBA00022989"/>
    </source>
</evidence>
<feature type="transmembrane region" description="Helical" evidence="8">
    <location>
        <begin position="6"/>
        <end position="24"/>
    </location>
</feature>
<comment type="similarity">
    <text evidence="2">Belongs to the CPA3 antiporters (TC 2.A.63) subunit F family.</text>
</comment>
<dbReference type="InterPro" id="IPR007208">
    <property type="entry name" value="MrpF/PhaF-like"/>
</dbReference>
<evidence type="ECO:0000313" key="10">
    <source>
        <dbReference type="Proteomes" id="UP000516404"/>
    </source>
</evidence>
<evidence type="ECO:0000256" key="1">
    <source>
        <dbReference type="ARBA" id="ARBA00004651"/>
    </source>
</evidence>
<keyword evidence="10" id="KW-1185">Reference proteome</keyword>
<proteinExistence type="inferred from homology"/>
<evidence type="ECO:0000256" key="2">
    <source>
        <dbReference type="ARBA" id="ARBA00009212"/>
    </source>
</evidence>
<evidence type="ECO:0000256" key="4">
    <source>
        <dbReference type="ARBA" id="ARBA00022475"/>
    </source>
</evidence>
<dbReference type="KEGG" id="rter:IDM49_01170"/>
<evidence type="ECO:0000256" key="7">
    <source>
        <dbReference type="ARBA" id="ARBA00023136"/>
    </source>
</evidence>
<feature type="transmembrane region" description="Helical" evidence="8">
    <location>
        <begin position="60"/>
        <end position="82"/>
    </location>
</feature>
<feature type="transmembrane region" description="Helical" evidence="8">
    <location>
        <begin position="36"/>
        <end position="54"/>
    </location>
</feature>
<evidence type="ECO:0008006" key="11">
    <source>
        <dbReference type="Google" id="ProtNLM"/>
    </source>
</evidence>
<keyword evidence="4" id="KW-1003">Cell membrane</keyword>
<keyword evidence="3" id="KW-0813">Transport</keyword>
<evidence type="ECO:0000256" key="3">
    <source>
        <dbReference type="ARBA" id="ARBA00022448"/>
    </source>
</evidence>
<name>A0A7H2BE47_9MICC</name>
<dbReference type="AlphaFoldDB" id="A0A7H2BE47"/>
<dbReference type="PANTHER" id="PTHR34702:SF1">
    <property type="entry name" value="NA(+)_H(+) ANTIPORTER SUBUNIT F"/>
    <property type="match status" value="1"/>
</dbReference>
<dbReference type="GeneID" id="96622832"/>
<evidence type="ECO:0000256" key="5">
    <source>
        <dbReference type="ARBA" id="ARBA00022692"/>
    </source>
</evidence>
<reference evidence="9 10" key="1">
    <citation type="submission" date="2020-09" db="EMBL/GenBank/DDBJ databases">
        <title>Investigation of environmental microbes.</title>
        <authorList>
            <person name="Ou Y."/>
            <person name="Kang Q."/>
        </authorList>
    </citation>
    <scope>NUCLEOTIDE SEQUENCE [LARGE SCALE GENOMIC DNA]</scope>
    <source>
        <strain evidence="9 10">KJZ-14</strain>
    </source>
</reference>
<organism evidence="9 10">
    <name type="scientific">Rothia terrae</name>
    <dbReference type="NCBI Taxonomy" id="396015"/>
    <lineage>
        <taxon>Bacteria</taxon>
        <taxon>Bacillati</taxon>
        <taxon>Actinomycetota</taxon>
        <taxon>Actinomycetes</taxon>
        <taxon>Micrococcales</taxon>
        <taxon>Micrococcaceae</taxon>
        <taxon>Rothia</taxon>
    </lineage>
</organism>
<dbReference type="GO" id="GO:0015385">
    <property type="term" value="F:sodium:proton antiporter activity"/>
    <property type="evidence" value="ECO:0007669"/>
    <property type="project" value="TreeGrafter"/>
</dbReference>
<evidence type="ECO:0000256" key="8">
    <source>
        <dbReference type="SAM" id="Phobius"/>
    </source>
</evidence>
<protein>
    <recommendedName>
        <fullName evidence="11">Cation:proton antiporter</fullName>
    </recommendedName>
</protein>
<dbReference type="Pfam" id="PF04066">
    <property type="entry name" value="MrpF_PhaF"/>
    <property type="match status" value="1"/>
</dbReference>
<comment type="subcellular location">
    <subcellularLocation>
        <location evidence="1">Cell membrane</location>
        <topology evidence="1">Multi-pass membrane protein</topology>
    </subcellularLocation>
</comment>
<keyword evidence="7 8" id="KW-0472">Membrane</keyword>
<keyword evidence="5 8" id="KW-0812">Transmembrane</keyword>
<sequence>MTAVIWACGIILAVATIGILYRLWKGPTLLDRVVSSDVLLTIIAAGICLLVFAYDRYIYLPILVVLSMIGFISSVTVARFASNAPVNAEIDRVTEVDQKDVEKNLETGSEEG</sequence>
<gene>
    <name evidence="9" type="ORF">IDM49_01170</name>
</gene>
<dbReference type="RefSeq" id="WP_190724735.1">
    <property type="nucleotide sequence ID" value="NZ_CP061539.1"/>
</dbReference>
<keyword evidence="6 8" id="KW-1133">Transmembrane helix</keyword>